<reference evidence="1" key="1">
    <citation type="journal article" date="2023" name="IMA Fungus">
        <title>Comparative genomic study of the Penicillium genus elucidates a diverse pangenome and 15 lateral gene transfer events.</title>
        <authorList>
            <person name="Petersen C."/>
            <person name="Sorensen T."/>
            <person name="Nielsen M.R."/>
            <person name="Sondergaard T.E."/>
            <person name="Sorensen J.L."/>
            <person name="Fitzpatrick D.A."/>
            <person name="Frisvad J.C."/>
            <person name="Nielsen K.L."/>
        </authorList>
    </citation>
    <scope>NUCLEOTIDE SEQUENCE</scope>
    <source>
        <strain evidence="1">IBT 17514</strain>
    </source>
</reference>
<dbReference type="InterPro" id="IPR029063">
    <property type="entry name" value="SAM-dependent_MTases_sf"/>
</dbReference>
<evidence type="ECO:0000313" key="1">
    <source>
        <dbReference type="EMBL" id="KAJ5738864.1"/>
    </source>
</evidence>
<dbReference type="SUPFAM" id="SSF53335">
    <property type="entry name" value="S-adenosyl-L-methionine-dependent methyltransferases"/>
    <property type="match status" value="1"/>
</dbReference>
<sequence length="161" mass="18014">MAVPSDATYLVERDLFEAVRLGSQHLLWQLHTKYLLNPVIPIQDGMAIADIAAGTGIWATEVAPHLPPSARVTAFDNAQQVPQPGGYLQWEDARMLDRVVRGDAAIEVSHMLSRLTSATSIDFRWLEELDQSVKRAEPNLEVVECQHRPWSAELVPLCFQT</sequence>
<dbReference type="Proteomes" id="UP001215712">
    <property type="component" value="Unassembled WGS sequence"/>
</dbReference>
<evidence type="ECO:0008006" key="3">
    <source>
        <dbReference type="Google" id="ProtNLM"/>
    </source>
</evidence>
<gene>
    <name evidence="1" type="ORF">N7493_002019</name>
</gene>
<dbReference type="AlphaFoldDB" id="A0AAD6HVW2"/>
<dbReference type="EMBL" id="JAQJAN010000002">
    <property type="protein sequence ID" value="KAJ5738864.1"/>
    <property type="molecule type" value="Genomic_DNA"/>
</dbReference>
<name>A0AAD6HVW2_9EURO</name>
<keyword evidence="2" id="KW-1185">Reference proteome</keyword>
<comment type="caution">
    <text evidence="1">The sequence shown here is derived from an EMBL/GenBank/DDBJ whole genome shotgun (WGS) entry which is preliminary data.</text>
</comment>
<accession>A0AAD6HVW2</accession>
<proteinExistence type="predicted"/>
<protein>
    <recommendedName>
        <fullName evidence="3">Methyltransferase domain-containing protein</fullName>
    </recommendedName>
</protein>
<dbReference type="Gene3D" id="3.40.50.150">
    <property type="entry name" value="Vaccinia Virus protein VP39"/>
    <property type="match status" value="1"/>
</dbReference>
<reference evidence="1" key="2">
    <citation type="submission" date="2023-01" db="EMBL/GenBank/DDBJ databases">
        <authorList>
            <person name="Petersen C."/>
        </authorList>
    </citation>
    <scope>NUCLEOTIDE SEQUENCE</scope>
    <source>
        <strain evidence="1">IBT 17514</strain>
    </source>
</reference>
<evidence type="ECO:0000313" key="2">
    <source>
        <dbReference type="Proteomes" id="UP001215712"/>
    </source>
</evidence>
<organism evidence="1 2">
    <name type="scientific">Penicillium malachiteum</name>
    <dbReference type="NCBI Taxonomy" id="1324776"/>
    <lineage>
        <taxon>Eukaryota</taxon>
        <taxon>Fungi</taxon>
        <taxon>Dikarya</taxon>
        <taxon>Ascomycota</taxon>
        <taxon>Pezizomycotina</taxon>
        <taxon>Eurotiomycetes</taxon>
        <taxon>Eurotiomycetidae</taxon>
        <taxon>Eurotiales</taxon>
        <taxon>Aspergillaceae</taxon>
        <taxon>Penicillium</taxon>
    </lineage>
</organism>